<gene>
    <name evidence="7" type="ORF">B5V00_07485</name>
</gene>
<evidence type="ECO:0000256" key="3">
    <source>
        <dbReference type="ARBA" id="ARBA00022692"/>
    </source>
</evidence>
<evidence type="ECO:0008006" key="9">
    <source>
        <dbReference type="Google" id="ProtNLM"/>
    </source>
</evidence>
<evidence type="ECO:0000256" key="4">
    <source>
        <dbReference type="ARBA" id="ARBA00022989"/>
    </source>
</evidence>
<proteinExistence type="predicted"/>
<comment type="subcellular location">
    <subcellularLocation>
        <location evidence="1">Cell membrane</location>
        <topology evidence="1">Multi-pass membrane protein</topology>
    </subcellularLocation>
</comment>
<reference evidence="7 8" key="1">
    <citation type="submission" date="2017-03" db="EMBL/GenBank/DDBJ databases">
        <title>Genome sequence of Geothermobacter sp. EPR-M, Deep-Sea Iron Reducer.</title>
        <authorList>
            <person name="Tully B."/>
            <person name="Savalia P."/>
            <person name="Abuyen K."/>
            <person name="Baughan C."/>
            <person name="Romero E."/>
            <person name="Ronkowski C."/>
            <person name="Torres B."/>
            <person name="Tremblay J."/>
            <person name="Trujillo A."/>
            <person name="Tyler M."/>
            <person name="Perez-Rodriguez I."/>
            <person name="Amend J."/>
        </authorList>
    </citation>
    <scope>NUCLEOTIDE SEQUENCE [LARGE SCALE GENOMIC DNA]</scope>
    <source>
        <strain evidence="7 8">EPR-M</strain>
    </source>
</reference>
<dbReference type="Proteomes" id="UP000193136">
    <property type="component" value="Unassembled WGS sequence"/>
</dbReference>
<dbReference type="OrthoDB" id="5405758at2"/>
<evidence type="ECO:0000256" key="1">
    <source>
        <dbReference type="ARBA" id="ARBA00004651"/>
    </source>
</evidence>
<evidence type="ECO:0000313" key="7">
    <source>
        <dbReference type="EMBL" id="ORJ60667.1"/>
    </source>
</evidence>
<comment type="caution">
    <text evidence="7">The sequence shown here is derived from an EMBL/GenBank/DDBJ whole genome shotgun (WGS) entry which is preliminary data.</text>
</comment>
<keyword evidence="2" id="KW-1003">Cell membrane</keyword>
<evidence type="ECO:0000256" key="5">
    <source>
        <dbReference type="ARBA" id="ARBA00023136"/>
    </source>
</evidence>
<feature type="transmembrane region" description="Helical" evidence="6">
    <location>
        <begin position="68"/>
        <end position="90"/>
    </location>
</feature>
<evidence type="ECO:0000313" key="8">
    <source>
        <dbReference type="Proteomes" id="UP000193136"/>
    </source>
</evidence>
<dbReference type="EMBL" id="NAAD01000007">
    <property type="protein sequence ID" value="ORJ60667.1"/>
    <property type="molecule type" value="Genomic_DNA"/>
</dbReference>
<feature type="transmembrane region" description="Helical" evidence="6">
    <location>
        <begin position="96"/>
        <end position="116"/>
    </location>
</feature>
<keyword evidence="8" id="KW-1185">Reference proteome</keyword>
<organism evidence="7 8">
    <name type="scientific">Geothermobacter hydrogeniphilus</name>
    <dbReference type="NCBI Taxonomy" id="1969733"/>
    <lineage>
        <taxon>Bacteria</taxon>
        <taxon>Pseudomonadati</taxon>
        <taxon>Thermodesulfobacteriota</taxon>
        <taxon>Desulfuromonadia</taxon>
        <taxon>Desulfuromonadales</taxon>
        <taxon>Geothermobacteraceae</taxon>
        <taxon>Geothermobacter</taxon>
    </lineage>
</organism>
<keyword evidence="4 6" id="KW-1133">Transmembrane helix</keyword>
<evidence type="ECO:0000256" key="6">
    <source>
        <dbReference type="SAM" id="Phobius"/>
    </source>
</evidence>
<name>A0A1X0Y6D5_9BACT</name>
<dbReference type="Pfam" id="PF03899">
    <property type="entry name" value="ATP-synt_I"/>
    <property type="match status" value="1"/>
</dbReference>
<dbReference type="AlphaFoldDB" id="A0A1X0Y6D5"/>
<accession>A0A1X0Y6D5</accession>
<dbReference type="GO" id="GO:0005886">
    <property type="term" value="C:plasma membrane"/>
    <property type="evidence" value="ECO:0007669"/>
    <property type="project" value="UniProtKB-SubCell"/>
</dbReference>
<keyword evidence="5 6" id="KW-0472">Membrane</keyword>
<feature type="transmembrane region" description="Helical" evidence="6">
    <location>
        <begin position="16"/>
        <end position="47"/>
    </location>
</feature>
<keyword evidence="3 6" id="KW-0812">Transmembrane</keyword>
<protein>
    <recommendedName>
        <fullName evidence="9">ATP synthase I chain</fullName>
    </recommendedName>
</protein>
<dbReference type="RefSeq" id="WP_085010149.1">
    <property type="nucleotide sequence ID" value="NZ_NAAD01000007.1"/>
</dbReference>
<dbReference type="STRING" id="1969733.B5V00_07485"/>
<sequence>MNPDEGLLRRMARRNWVILGLLVLFSLPWLSAKISLGVAAGGLVAICGHHWRHRTLRRMLDWPEQASVGGFQVGYMIRLATLGAAIYLLLVRFELHPLALAVGLLTVLINILITTLQRLR</sequence>
<dbReference type="InterPro" id="IPR005598">
    <property type="entry name" value="ATP_synth_I"/>
</dbReference>
<evidence type="ECO:0000256" key="2">
    <source>
        <dbReference type="ARBA" id="ARBA00022475"/>
    </source>
</evidence>